<keyword evidence="2" id="KW-1185">Reference proteome</keyword>
<protein>
    <submittedName>
        <fullName evidence="1">Acyl-CoA N-acyltransferase</fullName>
    </submittedName>
</protein>
<dbReference type="EMBL" id="MU971336">
    <property type="protein sequence ID" value="KAK9241033.1"/>
    <property type="molecule type" value="Genomic_DNA"/>
</dbReference>
<gene>
    <name evidence="1" type="ORF">V1525DRAFT_94046</name>
</gene>
<organism evidence="1 2">
    <name type="scientific">Lipomyces kononenkoae</name>
    <name type="common">Yeast</name>
    <dbReference type="NCBI Taxonomy" id="34357"/>
    <lineage>
        <taxon>Eukaryota</taxon>
        <taxon>Fungi</taxon>
        <taxon>Dikarya</taxon>
        <taxon>Ascomycota</taxon>
        <taxon>Saccharomycotina</taxon>
        <taxon>Lipomycetes</taxon>
        <taxon>Lipomycetales</taxon>
        <taxon>Lipomycetaceae</taxon>
        <taxon>Lipomyces</taxon>
    </lineage>
</organism>
<sequence>MTQDQERVVSAFASLSSEQLRNLYGAALRFPPAFTFADTAFELCMRRWDDLSSEEFTACFELVKGNLMSMYKNSTLGWSSKKKMAEMKENGLIYILLKLETATAGFISFMVTVEEGEVVAYCYELQLPESLRGRGLGKALLNMMEDIALQAGVPKSMLTVFSSNPAQYFYRSLGYAPVEHSPRAKNLRKGVVKQPSYYILGKSLL</sequence>
<evidence type="ECO:0000313" key="2">
    <source>
        <dbReference type="Proteomes" id="UP001433508"/>
    </source>
</evidence>
<proteinExistence type="predicted"/>
<accession>A0ACC3TAR7</accession>
<name>A0ACC3TAR7_LIPKO</name>
<reference evidence="2" key="1">
    <citation type="journal article" date="2024" name="Front. Bioeng. Biotechnol.">
        <title>Genome-scale model development and genomic sequencing of the oleaginous clade Lipomyces.</title>
        <authorList>
            <person name="Czajka J.J."/>
            <person name="Han Y."/>
            <person name="Kim J."/>
            <person name="Mondo S.J."/>
            <person name="Hofstad B.A."/>
            <person name="Robles A."/>
            <person name="Haridas S."/>
            <person name="Riley R."/>
            <person name="LaButti K."/>
            <person name="Pangilinan J."/>
            <person name="Andreopoulos W."/>
            <person name="Lipzen A."/>
            <person name="Yan J."/>
            <person name="Wang M."/>
            <person name="Ng V."/>
            <person name="Grigoriev I.V."/>
            <person name="Spatafora J.W."/>
            <person name="Magnuson J.K."/>
            <person name="Baker S.E."/>
            <person name="Pomraning K.R."/>
        </authorList>
    </citation>
    <scope>NUCLEOTIDE SEQUENCE [LARGE SCALE GENOMIC DNA]</scope>
    <source>
        <strain evidence="2">CBS 7786</strain>
    </source>
</reference>
<comment type="caution">
    <text evidence="1">The sequence shown here is derived from an EMBL/GenBank/DDBJ whole genome shotgun (WGS) entry which is preliminary data.</text>
</comment>
<evidence type="ECO:0000313" key="1">
    <source>
        <dbReference type="EMBL" id="KAK9241033.1"/>
    </source>
</evidence>
<dbReference type="Proteomes" id="UP001433508">
    <property type="component" value="Unassembled WGS sequence"/>
</dbReference>